<dbReference type="PANTHER" id="PTHR30472:SF37">
    <property type="entry name" value="FE(3+) DICITRATE TRANSPORT SYSTEM PERMEASE PROTEIN FECD-RELATED"/>
    <property type="match status" value="1"/>
</dbReference>
<sequence length="303" mass="32444">MALCIANLKMGAVDLAWHELWQPSDSAHQFTLYDYRLPRVLLALMVGAFLGASGALVQGVVRNSLASPDILGISHGAGLAAVFFMLYMPNGSVYLLPWVALVGGLVAAGVLLVFCRRLHKPIEFALTGVALAALLGSVIDFLMLTQKVDINQALLWLTGSLWARGWTQVTLLLPWCLLLPVAISCSKRLDLYAIGDEKAINLGVKVNKTRLGVLLLAVLLTSVSVAVCGPLAFLGLVSPHIARRLVGGNHFQLIAVSMLVGSLLLLFADLLARNISPPLDIPAGIMTALLGAPYFLYLLSKMK</sequence>
<evidence type="ECO:0000256" key="5">
    <source>
        <dbReference type="ARBA" id="ARBA00022692"/>
    </source>
</evidence>
<dbReference type="RefSeq" id="WP_368644300.1">
    <property type="nucleotide sequence ID" value="NZ_CP162602.1"/>
</dbReference>
<dbReference type="CDD" id="cd06550">
    <property type="entry name" value="TM_ABC_iron-siderophores_like"/>
    <property type="match status" value="1"/>
</dbReference>
<dbReference type="Pfam" id="PF01032">
    <property type="entry name" value="FecCD"/>
    <property type="match status" value="1"/>
</dbReference>
<evidence type="ECO:0000256" key="1">
    <source>
        <dbReference type="ARBA" id="ARBA00004651"/>
    </source>
</evidence>
<dbReference type="InterPro" id="IPR037294">
    <property type="entry name" value="ABC_BtuC-like"/>
</dbReference>
<geneLocation type="plasmid" evidence="9">
    <name>p-HB236076</name>
</geneLocation>
<protein>
    <submittedName>
        <fullName evidence="9">Iron chelate uptake ABC transporter family permease subunit</fullName>
    </submittedName>
</protein>
<accession>A0AB39HLQ0</accession>
<comment type="similarity">
    <text evidence="2">Belongs to the binding-protein-dependent transport system permease family. FecCD subfamily.</text>
</comment>
<dbReference type="AlphaFoldDB" id="A0AB39HLQ0"/>
<feature type="transmembrane region" description="Helical" evidence="8">
    <location>
        <begin position="253"/>
        <end position="272"/>
    </location>
</feature>
<feature type="transmembrane region" description="Helical" evidence="8">
    <location>
        <begin position="279"/>
        <end position="299"/>
    </location>
</feature>
<keyword evidence="4" id="KW-1003">Cell membrane</keyword>
<dbReference type="PANTHER" id="PTHR30472">
    <property type="entry name" value="FERRIC ENTEROBACTIN TRANSPORT SYSTEM PERMEASE PROTEIN"/>
    <property type="match status" value="1"/>
</dbReference>
<evidence type="ECO:0000256" key="6">
    <source>
        <dbReference type="ARBA" id="ARBA00022989"/>
    </source>
</evidence>
<keyword evidence="3" id="KW-0813">Transport</keyword>
<feature type="transmembrane region" description="Helical" evidence="8">
    <location>
        <begin position="40"/>
        <end position="61"/>
    </location>
</feature>
<evidence type="ECO:0000256" key="8">
    <source>
        <dbReference type="SAM" id="Phobius"/>
    </source>
</evidence>
<dbReference type="EMBL" id="CP162602">
    <property type="protein sequence ID" value="XDK27150.1"/>
    <property type="molecule type" value="Genomic_DNA"/>
</dbReference>
<dbReference type="GO" id="GO:0022857">
    <property type="term" value="F:transmembrane transporter activity"/>
    <property type="evidence" value="ECO:0007669"/>
    <property type="project" value="InterPro"/>
</dbReference>
<keyword evidence="6 8" id="KW-1133">Transmembrane helix</keyword>
<keyword evidence="7 8" id="KW-0472">Membrane</keyword>
<feature type="transmembrane region" description="Helical" evidence="8">
    <location>
        <begin position="122"/>
        <end position="145"/>
    </location>
</feature>
<organism evidence="9">
    <name type="scientific">Vibrio sp. HB236076</name>
    <dbReference type="NCBI Taxonomy" id="3232307"/>
    <lineage>
        <taxon>Bacteria</taxon>
        <taxon>Pseudomonadati</taxon>
        <taxon>Pseudomonadota</taxon>
        <taxon>Gammaproteobacteria</taxon>
        <taxon>Vibrionales</taxon>
        <taxon>Vibrionaceae</taxon>
        <taxon>Vibrio</taxon>
    </lineage>
</organism>
<evidence type="ECO:0000256" key="7">
    <source>
        <dbReference type="ARBA" id="ARBA00023136"/>
    </source>
</evidence>
<dbReference type="KEGG" id="vih:AB0763_17165"/>
<dbReference type="InterPro" id="IPR000522">
    <property type="entry name" value="ABC_transptr_permease_BtuC"/>
</dbReference>
<gene>
    <name evidence="9" type="ORF">AB0763_17165</name>
</gene>
<dbReference type="Gene3D" id="1.10.3470.10">
    <property type="entry name" value="ABC transporter involved in vitamin B12 uptake, BtuC"/>
    <property type="match status" value="1"/>
</dbReference>
<feature type="transmembrane region" description="Helical" evidence="8">
    <location>
        <begin position="94"/>
        <end position="115"/>
    </location>
</feature>
<evidence type="ECO:0000256" key="2">
    <source>
        <dbReference type="ARBA" id="ARBA00007935"/>
    </source>
</evidence>
<reference evidence="9" key="1">
    <citation type="submission" date="2024-07" db="EMBL/GenBank/DDBJ databases">
        <title>Genome Analysis of a Potential Novel Vibrio Species Secreting pH- and Thermo-stable Alginate Lyase and its Application in Producing Alginate Oligosaccharides.</title>
        <authorList>
            <person name="Huang H."/>
            <person name="Bao K."/>
        </authorList>
    </citation>
    <scope>NUCLEOTIDE SEQUENCE</scope>
    <source>
        <strain evidence="9">HB236076</strain>
        <plasmid evidence="9">p-HB236076</plasmid>
    </source>
</reference>
<feature type="transmembrane region" description="Helical" evidence="8">
    <location>
        <begin position="211"/>
        <end position="233"/>
    </location>
</feature>
<evidence type="ECO:0000313" key="9">
    <source>
        <dbReference type="EMBL" id="XDK27150.1"/>
    </source>
</evidence>
<proteinExistence type="inferred from homology"/>
<keyword evidence="9" id="KW-0614">Plasmid</keyword>
<keyword evidence="5 8" id="KW-0812">Transmembrane</keyword>
<comment type="subcellular location">
    <subcellularLocation>
        <location evidence="1">Cell membrane</location>
        <topology evidence="1">Multi-pass membrane protein</topology>
    </subcellularLocation>
</comment>
<evidence type="ECO:0000256" key="3">
    <source>
        <dbReference type="ARBA" id="ARBA00022448"/>
    </source>
</evidence>
<dbReference type="SUPFAM" id="SSF81345">
    <property type="entry name" value="ABC transporter involved in vitamin B12 uptake, BtuC"/>
    <property type="match status" value="1"/>
</dbReference>
<dbReference type="GO" id="GO:0005886">
    <property type="term" value="C:plasma membrane"/>
    <property type="evidence" value="ECO:0007669"/>
    <property type="project" value="UniProtKB-SubCell"/>
</dbReference>
<dbReference type="GO" id="GO:0033214">
    <property type="term" value="P:siderophore-iron import into cell"/>
    <property type="evidence" value="ECO:0007669"/>
    <property type="project" value="TreeGrafter"/>
</dbReference>
<evidence type="ECO:0000256" key="4">
    <source>
        <dbReference type="ARBA" id="ARBA00022475"/>
    </source>
</evidence>
<dbReference type="FunFam" id="1.10.3470.10:FF:000001">
    <property type="entry name" value="Vitamin B12 ABC transporter permease BtuC"/>
    <property type="match status" value="1"/>
</dbReference>
<name>A0AB39HLQ0_9VIBR</name>